<feature type="region of interest" description="Disordered" evidence="10">
    <location>
        <begin position="245"/>
        <end position="294"/>
    </location>
</feature>
<keyword evidence="7" id="KW-0963">Cytoplasm</keyword>
<protein>
    <recommendedName>
        <fullName evidence="5">Rab3 GTPase-activating protein catalytic subunit</fullName>
    </recommendedName>
</protein>
<evidence type="ECO:0000256" key="3">
    <source>
        <dbReference type="ARBA" id="ARBA00004496"/>
    </source>
</evidence>
<evidence type="ECO:0000259" key="12">
    <source>
        <dbReference type="Pfam" id="PF19533"/>
    </source>
</evidence>
<dbReference type="EMBL" id="GBGD01000746">
    <property type="protein sequence ID" value="JAC88143.1"/>
    <property type="molecule type" value="mRNA"/>
</dbReference>
<evidence type="ECO:0000256" key="9">
    <source>
        <dbReference type="ARBA" id="ARBA00023034"/>
    </source>
</evidence>
<comment type="similarity">
    <text evidence="4">Belongs to the Rab3-GAP catalytic subunit family.</text>
</comment>
<dbReference type="PANTHER" id="PTHR21422">
    <property type="entry name" value="RAB3 GTPASE-ACTIVATING PROTEIN CATALYTIC SUBUNIT"/>
    <property type="match status" value="1"/>
</dbReference>
<dbReference type="GO" id="GO:0005794">
    <property type="term" value="C:Golgi apparatus"/>
    <property type="evidence" value="ECO:0007669"/>
    <property type="project" value="UniProtKB-SubCell"/>
</dbReference>
<dbReference type="Pfam" id="PF19533">
    <property type="entry name" value="Rab3-GAP_cat_C"/>
    <property type="match status" value="1"/>
</dbReference>
<dbReference type="GO" id="GO:0005783">
    <property type="term" value="C:endoplasmic reticulum"/>
    <property type="evidence" value="ECO:0007669"/>
    <property type="project" value="UniProtKB-SubCell"/>
</dbReference>
<evidence type="ECO:0000256" key="1">
    <source>
        <dbReference type="ARBA" id="ARBA00004222"/>
    </source>
</evidence>
<keyword evidence="6" id="KW-0343">GTPase activation</keyword>
<accession>A0A069DVL6</accession>
<evidence type="ECO:0000256" key="5">
    <source>
        <dbReference type="ARBA" id="ARBA00015817"/>
    </source>
</evidence>
<evidence type="ECO:0000256" key="6">
    <source>
        <dbReference type="ARBA" id="ARBA00022468"/>
    </source>
</evidence>
<dbReference type="Pfam" id="PF13890">
    <property type="entry name" value="Rab3-GTPase_cat"/>
    <property type="match status" value="1"/>
</dbReference>
<evidence type="ECO:0000256" key="10">
    <source>
        <dbReference type="SAM" id="MobiDB-lite"/>
    </source>
</evidence>
<feature type="compositionally biased region" description="Acidic residues" evidence="10">
    <location>
        <begin position="253"/>
        <end position="267"/>
    </location>
</feature>
<organism evidence="13">
    <name type="scientific">Panstrongylus megistus</name>
    <dbReference type="NCBI Taxonomy" id="65343"/>
    <lineage>
        <taxon>Eukaryota</taxon>
        <taxon>Metazoa</taxon>
        <taxon>Ecdysozoa</taxon>
        <taxon>Arthropoda</taxon>
        <taxon>Hexapoda</taxon>
        <taxon>Insecta</taxon>
        <taxon>Pterygota</taxon>
        <taxon>Neoptera</taxon>
        <taxon>Paraneoptera</taxon>
        <taxon>Hemiptera</taxon>
        <taxon>Heteroptera</taxon>
        <taxon>Panheteroptera</taxon>
        <taxon>Cimicomorpha</taxon>
        <taxon>Reduviidae</taxon>
        <taxon>Triatominae</taxon>
        <taxon>Panstrongylus</taxon>
    </lineage>
</organism>
<evidence type="ECO:0000313" key="13">
    <source>
        <dbReference type="EMBL" id="JAC88143.1"/>
    </source>
</evidence>
<proteinExistence type="evidence at transcript level"/>
<sequence>SVYEPISSLSLYTSWDETLESLAVDSETYSDFDPLTAPHWSLSICKAENLACLLTDYITEFILLCMSNRTVEELLGDFALREPSGDMLQPLSVLTESRIPTLTSMLSGYAARKHSTDGPIQNRILMPVIYYLFPDGRTDQKHPYDMSDPNAEKGGSSQRMKTCSVDSLVWRLAILMAHALHMLGGAKAAAHLWHEFSQELRFRWSNSTLIPGVAPGFPDPKTSLLHQKLQMINCCIERRLKRNEEASLSRESDESEDEFFDCDEETAESGSIDVGGGGDAESDEVAKASRTAAPAGRLAQHATLKLLKTGQPLYIPITQGATPKTEDQLEEDAQVLIRLGADAEGSQLRAKLMSASLLSDMESFKAANPGAVIEDFIRWYSPRDWIEEDELDEFGQKKGKLSTRMLLPGNTWLEVWSSARGIPARKQRRLFDETTEGEKALHFIESQDPAGAAKLLLPVLVHAGLKRLSDESESLPLPNLHTALSHMTKKLETLVRQPAIDMRRFQELCVDMGYAETLITQVKSLEHKFSSSQDLPIEVTKEFACRLVSEAEVPVPGGPAGPLAATIKTMFVDAAKVNEFPEAGNEETPSVAGNSLKESTSGGGASSGLRDSPTLQLPPPSQREFILRAISPRPNKHSTPCPHRLSAAISRHDITMAAMFSQDNTFF</sequence>
<evidence type="ECO:0000256" key="2">
    <source>
        <dbReference type="ARBA" id="ARBA00004240"/>
    </source>
</evidence>
<name>A0A069DVL6_9HEMI</name>
<evidence type="ECO:0000259" key="11">
    <source>
        <dbReference type="Pfam" id="PF13890"/>
    </source>
</evidence>
<feature type="non-terminal residue" evidence="13">
    <location>
        <position position="1"/>
    </location>
</feature>
<feature type="domain" description="Rab3GAP catalytic subunit conserved" evidence="11">
    <location>
        <begin position="292"/>
        <end position="445"/>
    </location>
</feature>
<reference evidence="13" key="1">
    <citation type="journal article" date="2015" name="J. Med. Entomol.">
        <title>A Deep Insight Into the Sialotranscriptome of the Chagas Disease Vector, Panstrongylus megistus (Hemiptera: Heteroptera).</title>
        <authorList>
            <person name="Ribeiro J.M."/>
            <person name="Schwarz A."/>
            <person name="Francischetti I.M."/>
        </authorList>
    </citation>
    <scope>NUCLEOTIDE SEQUENCE</scope>
    <source>
        <tissue evidence="13">Salivary glands</tissue>
    </source>
</reference>
<dbReference type="AlphaFoldDB" id="A0A069DVL6"/>
<evidence type="ECO:0000256" key="8">
    <source>
        <dbReference type="ARBA" id="ARBA00022824"/>
    </source>
</evidence>
<comment type="subcellular location">
    <subcellularLocation>
        <location evidence="3">Cytoplasm</location>
    </subcellularLocation>
    <subcellularLocation>
        <location evidence="2">Endoplasmic reticulum</location>
    </subcellularLocation>
    <subcellularLocation>
        <location evidence="1">Golgi apparatus</location>
        <location evidence="1">cis-Golgi network</location>
    </subcellularLocation>
</comment>
<keyword evidence="8" id="KW-0256">Endoplasmic reticulum</keyword>
<dbReference type="PANTHER" id="PTHR21422:SF9">
    <property type="entry name" value="RAB3 GTPASE-ACTIVATING PROTEIN CATALYTIC SUBUNIT"/>
    <property type="match status" value="1"/>
</dbReference>
<dbReference type="InterPro" id="IPR045698">
    <property type="entry name" value="Rab3GAP1_C"/>
</dbReference>
<evidence type="ECO:0000256" key="7">
    <source>
        <dbReference type="ARBA" id="ARBA00022490"/>
    </source>
</evidence>
<keyword evidence="9" id="KW-0333">Golgi apparatus</keyword>
<dbReference type="InterPro" id="IPR045700">
    <property type="entry name" value="Rab3GAP1"/>
</dbReference>
<dbReference type="InterPro" id="IPR026147">
    <property type="entry name" value="Rab3GAP1_conserved"/>
</dbReference>
<dbReference type="GO" id="GO:0005096">
    <property type="term" value="F:GTPase activator activity"/>
    <property type="evidence" value="ECO:0007669"/>
    <property type="project" value="UniProtKB-KW"/>
</dbReference>
<feature type="region of interest" description="Disordered" evidence="10">
    <location>
        <begin position="582"/>
        <end position="619"/>
    </location>
</feature>
<feature type="compositionally biased region" description="Polar residues" evidence="10">
    <location>
        <begin position="587"/>
        <end position="600"/>
    </location>
</feature>
<evidence type="ECO:0000256" key="4">
    <source>
        <dbReference type="ARBA" id="ARBA00008856"/>
    </source>
</evidence>
<feature type="domain" description="Rab3GAP catalytic subunit C-terminal" evidence="12">
    <location>
        <begin position="456"/>
        <end position="667"/>
    </location>
</feature>